<dbReference type="OrthoDB" id="849477at2"/>
<evidence type="ECO:0000259" key="8">
    <source>
        <dbReference type="Pfam" id="PF02163"/>
    </source>
</evidence>
<dbReference type="GO" id="GO:0016020">
    <property type="term" value="C:membrane"/>
    <property type="evidence" value="ECO:0007669"/>
    <property type="project" value="UniProtKB-SubCell"/>
</dbReference>
<keyword evidence="4 7" id="KW-0812">Transmembrane</keyword>
<reference evidence="9 10" key="1">
    <citation type="submission" date="2018-10" db="EMBL/GenBank/DDBJ databases">
        <title>Bacillus Keqinensis sp. nov., a moderately halophilic bacterium isolated from a saline-alkaline lake.</title>
        <authorList>
            <person name="Wang H."/>
        </authorList>
    </citation>
    <scope>NUCLEOTIDE SEQUENCE [LARGE SCALE GENOMIC DNA]</scope>
    <source>
        <strain evidence="9 10">KQ-3</strain>
    </source>
</reference>
<keyword evidence="10" id="KW-1185">Reference proteome</keyword>
<evidence type="ECO:0000256" key="6">
    <source>
        <dbReference type="ARBA" id="ARBA00023136"/>
    </source>
</evidence>
<dbReference type="InterPro" id="IPR008915">
    <property type="entry name" value="Peptidase_M50"/>
</dbReference>
<protein>
    <submittedName>
        <fullName evidence="9">M50 family peptidase</fullName>
    </submittedName>
</protein>
<feature type="transmembrane region" description="Helical" evidence="7">
    <location>
        <begin position="82"/>
        <end position="100"/>
    </location>
</feature>
<evidence type="ECO:0000256" key="2">
    <source>
        <dbReference type="ARBA" id="ARBA00004141"/>
    </source>
</evidence>
<evidence type="ECO:0000256" key="5">
    <source>
        <dbReference type="ARBA" id="ARBA00022989"/>
    </source>
</evidence>
<comment type="caution">
    <text evidence="9">The sequence shown here is derived from an EMBL/GenBank/DDBJ whole genome shotgun (WGS) entry which is preliminary data.</text>
</comment>
<name>A0A3M7TN55_9BACI</name>
<proteinExistence type="inferred from homology"/>
<sequence length="159" mass="18128">MFGWSDVPTAIWAFFVILPLVSLIHELGHYLFTRLFGGKIKFCLGRGKILFKLGGIEVRRVYFLDSWCQIDKLSVSNKWSHTIVYLGGPLFNIATVIVINSSIHMGLLEPHILFYQFVYFSLYFTFFSLLPVDYGDGNPSDGKAIYDVIKHGTARDPLQ</sequence>
<keyword evidence="5 7" id="KW-1133">Transmembrane helix</keyword>
<dbReference type="EMBL" id="RHIB01000003">
    <property type="protein sequence ID" value="RNA67041.1"/>
    <property type="molecule type" value="Genomic_DNA"/>
</dbReference>
<evidence type="ECO:0000313" key="9">
    <source>
        <dbReference type="EMBL" id="RNA67041.1"/>
    </source>
</evidence>
<evidence type="ECO:0000256" key="7">
    <source>
        <dbReference type="SAM" id="Phobius"/>
    </source>
</evidence>
<feature type="domain" description="Peptidase M50" evidence="8">
    <location>
        <begin position="13"/>
        <end position="99"/>
    </location>
</feature>
<gene>
    <name evidence="9" type="ORF">EBO34_17785</name>
</gene>
<dbReference type="RefSeq" id="WP_122901085.1">
    <property type="nucleotide sequence ID" value="NZ_RHIB01000003.1"/>
</dbReference>
<comment type="subcellular location">
    <subcellularLocation>
        <location evidence="2">Membrane</location>
        <topology evidence="2">Multi-pass membrane protein</topology>
    </subcellularLocation>
</comment>
<comment type="cofactor">
    <cofactor evidence="1">
        <name>Zn(2+)</name>
        <dbReference type="ChEBI" id="CHEBI:29105"/>
    </cofactor>
</comment>
<dbReference type="AlphaFoldDB" id="A0A3M7TN55"/>
<dbReference type="Proteomes" id="UP000278746">
    <property type="component" value="Unassembled WGS sequence"/>
</dbReference>
<evidence type="ECO:0000256" key="3">
    <source>
        <dbReference type="ARBA" id="ARBA00007931"/>
    </source>
</evidence>
<evidence type="ECO:0000256" key="4">
    <source>
        <dbReference type="ARBA" id="ARBA00022692"/>
    </source>
</evidence>
<dbReference type="Pfam" id="PF02163">
    <property type="entry name" value="Peptidase_M50"/>
    <property type="match status" value="1"/>
</dbReference>
<evidence type="ECO:0000313" key="10">
    <source>
        <dbReference type="Proteomes" id="UP000278746"/>
    </source>
</evidence>
<organism evidence="9 10">
    <name type="scientific">Alteribacter keqinensis</name>
    <dbReference type="NCBI Taxonomy" id="2483800"/>
    <lineage>
        <taxon>Bacteria</taxon>
        <taxon>Bacillati</taxon>
        <taxon>Bacillota</taxon>
        <taxon>Bacilli</taxon>
        <taxon>Bacillales</taxon>
        <taxon>Bacillaceae</taxon>
        <taxon>Alteribacter</taxon>
    </lineage>
</organism>
<accession>A0A3M7TN55</accession>
<dbReference type="GO" id="GO:0006508">
    <property type="term" value="P:proteolysis"/>
    <property type="evidence" value="ECO:0007669"/>
    <property type="project" value="InterPro"/>
</dbReference>
<keyword evidence="6 7" id="KW-0472">Membrane</keyword>
<feature type="transmembrane region" description="Helical" evidence="7">
    <location>
        <begin position="12"/>
        <end position="32"/>
    </location>
</feature>
<evidence type="ECO:0000256" key="1">
    <source>
        <dbReference type="ARBA" id="ARBA00001947"/>
    </source>
</evidence>
<comment type="similarity">
    <text evidence="3">Belongs to the peptidase M50B family.</text>
</comment>
<feature type="transmembrane region" description="Helical" evidence="7">
    <location>
        <begin position="112"/>
        <end position="130"/>
    </location>
</feature>